<dbReference type="GO" id="GO:0005524">
    <property type="term" value="F:ATP binding"/>
    <property type="evidence" value="ECO:0007669"/>
    <property type="project" value="InterPro"/>
</dbReference>
<comment type="caution">
    <text evidence="1">The sequence shown here is derived from an EMBL/GenBank/DDBJ whole genome shotgun (WGS) entry which is preliminary data.</text>
</comment>
<dbReference type="EMBL" id="DSYZ01000010">
    <property type="protein sequence ID" value="HGT82161.1"/>
    <property type="molecule type" value="Genomic_DNA"/>
</dbReference>
<dbReference type="GO" id="GO:0046917">
    <property type="term" value="F:triphosphoribosyl-dephospho-CoA synthase activity"/>
    <property type="evidence" value="ECO:0007669"/>
    <property type="project" value="InterPro"/>
</dbReference>
<proteinExistence type="predicted"/>
<dbReference type="PANTHER" id="PTHR42280:SF1">
    <property type="entry name" value="CITG FAMILY PROTEIN"/>
    <property type="match status" value="1"/>
</dbReference>
<reference evidence="1" key="1">
    <citation type="journal article" date="2020" name="mSystems">
        <title>Genome- and Community-Level Interaction Insights into Carbon Utilization and Element Cycling Functions of Hydrothermarchaeota in Hydrothermal Sediment.</title>
        <authorList>
            <person name="Zhou Z."/>
            <person name="Liu Y."/>
            <person name="Xu W."/>
            <person name="Pan J."/>
            <person name="Luo Z.H."/>
            <person name="Li M."/>
        </authorList>
    </citation>
    <scope>NUCLEOTIDE SEQUENCE [LARGE SCALE GENOMIC DNA]</scope>
    <source>
        <strain evidence="1">SpSt-587</strain>
    </source>
</reference>
<accession>A0A7J3LZV4</accession>
<dbReference type="InterPro" id="IPR002736">
    <property type="entry name" value="CitG"/>
</dbReference>
<dbReference type="PANTHER" id="PTHR42280">
    <property type="entry name" value="CITG FAMILY PROTEIN"/>
    <property type="match status" value="1"/>
</dbReference>
<evidence type="ECO:0000313" key="1">
    <source>
        <dbReference type="EMBL" id="HGT82161.1"/>
    </source>
</evidence>
<dbReference type="AlphaFoldDB" id="A0A7J3LZV4"/>
<sequence length="281" mass="31635">MFRDPEESATSAVLALLLEVSSTPKAGNVDREHDFEDLKFEHFLTSAVSAFPFFLKTAKEKRLHLLQAVIAGKNFGINTNVHFGAFLLLFPLVAVWESESAVVAGKNATNFLKSTTHFESLEILKAFQLCEPRVLETKEMSLKCNSTADEILRKRMNVYEWMKLAPKENLIAFEITNGYPRSVEGASFLLSSNDRANDAIVLLYHRMLASYPDTLIISKFGIEKALEVMSLAKKAIEAKDFNEFRRLDEFLLKNRLNPGTIADLTASSIYLAFLEGWKVEA</sequence>
<organism evidence="1">
    <name type="scientific">Archaeoglobus fulgidus</name>
    <dbReference type="NCBI Taxonomy" id="2234"/>
    <lineage>
        <taxon>Archaea</taxon>
        <taxon>Methanobacteriati</taxon>
        <taxon>Methanobacteriota</taxon>
        <taxon>Archaeoglobi</taxon>
        <taxon>Archaeoglobales</taxon>
        <taxon>Archaeoglobaceae</taxon>
        <taxon>Archaeoglobus</taxon>
    </lineage>
</organism>
<protein>
    <submittedName>
        <fullName evidence="1">Triphosphoribosyl-dephospho-CoA synthase</fullName>
    </submittedName>
</protein>
<dbReference type="Pfam" id="PF01874">
    <property type="entry name" value="CitG"/>
    <property type="match status" value="1"/>
</dbReference>
<gene>
    <name evidence="1" type="ORF">ENT52_00280</name>
</gene>
<name>A0A7J3LZV4_ARCFL</name>
<dbReference type="Gene3D" id="1.10.4200.10">
    <property type="entry name" value="Triphosphoribosyl-dephospho-CoA protein"/>
    <property type="match status" value="1"/>
</dbReference>